<organism evidence="2 3">
    <name type="scientific">Brevibacillus laterosporus</name>
    <name type="common">Bacillus laterosporus</name>
    <dbReference type="NCBI Taxonomy" id="1465"/>
    <lineage>
        <taxon>Bacteria</taxon>
        <taxon>Bacillati</taxon>
        <taxon>Bacillota</taxon>
        <taxon>Bacilli</taxon>
        <taxon>Bacillales</taxon>
        <taxon>Paenibacillaceae</taxon>
        <taxon>Brevibacillus</taxon>
    </lineage>
</organism>
<evidence type="ECO:0000259" key="1">
    <source>
        <dbReference type="Pfam" id="PF13255"/>
    </source>
</evidence>
<gene>
    <name evidence="2" type="ORF">EEL30_06295</name>
</gene>
<feature type="domain" description="DUF4046" evidence="1">
    <location>
        <begin position="5"/>
        <end position="76"/>
    </location>
</feature>
<accession>A0A502IBL7</accession>
<keyword evidence="3" id="KW-1185">Reference proteome</keyword>
<sequence>MPSLIITKYKKILEGTQKRFSPYEFEDNQFRKKKIQLIIRYAVEEVKKWTPEQAKNQLSLHDIKKLKLHLIIEFIQPPIEAKTTDVYYIIDYAYPYLPKLSEKQKAIWVYQEVLNGSRRHFPMHYFQSVLGEERSKVCFVYMCEELIKITSILELPRIFGKTERAYQILRTYRLKILVDTLYFSPFDLITEIYPELAEPRLWDEEGIFPKQKHF</sequence>
<dbReference type="AlphaFoldDB" id="A0A502IBL7"/>
<dbReference type="InterPro" id="IPR025119">
    <property type="entry name" value="DUF4046"/>
</dbReference>
<dbReference type="Pfam" id="PF13255">
    <property type="entry name" value="DUF4046"/>
    <property type="match status" value="2"/>
</dbReference>
<dbReference type="OrthoDB" id="2474115at2"/>
<dbReference type="Proteomes" id="UP000319432">
    <property type="component" value="Chromosome"/>
</dbReference>
<feature type="domain" description="DUF4046" evidence="1">
    <location>
        <begin position="107"/>
        <end position="197"/>
    </location>
</feature>
<evidence type="ECO:0000313" key="3">
    <source>
        <dbReference type="Proteomes" id="UP000319432"/>
    </source>
</evidence>
<dbReference type="EMBL" id="CP033464">
    <property type="protein sequence ID" value="QDX92010.1"/>
    <property type="molecule type" value="Genomic_DNA"/>
</dbReference>
<reference evidence="2 3" key="1">
    <citation type="submission" date="2018-11" db="EMBL/GenBank/DDBJ databases">
        <title>Phylogenetic determinants of toxin gene distribution in genomes of Brevibacillus laterosporus.</title>
        <authorList>
            <person name="Glare T.R."/>
            <person name="Durrant A."/>
            <person name="Berry C."/>
            <person name="Palma L."/>
            <person name="Ormskirk M."/>
            <person name="Cox M.O."/>
        </authorList>
    </citation>
    <scope>NUCLEOTIDE SEQUENCE [LARGE SCALE GENOMIC DNA]</scope>
    <source>
        <strain evidence="2 3">1821L</strain>
    </source>
</reference>
<name>A0A502IBL7_BRELA</name>
<protein>
    <recommendedName>
        <fullName evidence="1">DUF4046 domain-containing protein</fullName>
    </recommendedName>
</protein>
<proteinExistence type="predicted"/>
<evidence type="ECO:0000313" key="2">
    <source>
        <dbReference type="EMBL" id="QDX92010.1"/>
    </source>
</evidence>